<comment type="caution">
    <text evidence="2">The sequence shown here is derived from an EMBL/GenBank/DDBJ whole genome shotgun (WGS) entry which is preliminary data.</text>
</comment>
<dbReference type="Gene3D" id="3.30.300.180">
    <property type="match status" value="1"/>
</dbReference>
<sequence>MTDDTWGRIRDDLEKSIGKNNFVTWIAPLEFRALEDGVARFGVPTSFVGDWVNRNFGDKIIEHLARSGVEVDRLEFAVAAPKRVAPAAAAAPDAAAAPARRAAA</sequence>
<evidence type="ECO:0000259" key="1">
    <source>
        <dbReference type="Pfam" id="PF11638"/>
    </source>
</evidence>
<feature type="non-terminal residue" evidence="2">
    <location>
        <position position="104"/>
    </location>
</feature>
<evidence type="ECO:0000313" key="3">
    <source>
        <dbReference type="Proteomes" id="UP000604473"/>
    </source>
</evidence>
<dbReference type="RefSeq" id="WP_272929646.1">
    <property type="nucleotide sequence ID" value="NZ_JAESJJ010000028.1"/>
</dbReference>
<gene>
    <name evidence="2" type="ORF">JMM60_16960</name>
</gene>
<dbReference type="Proteomes" id="UP000604473">
    <property type="component" value="Unassembled WGS sequence"/>
</dbReference>
<organism evidence="2 3">
    <name type="scientific">Rhodovulum sulfidophilum</name>
    <name type="common">Rhodobacter sulfidophilus</name>
    <dbReference type="NCBI Taxonomy" id="35806"/>
    <lineage>
        <taxon>Bacteria</taxon>
        <taxon>Pseudomonadati</taxon>
        <taxon>Pseudomonadota</taxon>
        <taxon>Alphaproteobacteria</taxon>
        <taxon>Rhodobacterales</taxon>
        <taxon>Paracoccaceae</taxon>
        <taxon>Rhodovulum</taxon>
    </lineage>
</organism>
<accession>A0ABS1RWJ4</accession>
<reference evidence="2 3" key="1">
    <citation type="submission" date="2021-01" db="EMBL/GenBank/DDBJ databases">
        <title>Draft genomes of Rhodovulum sulfidophilum.</title>
        <authorList>
            <person name="Guzman M.S."/>
        </authorList>
    </citation>
    <scope>NUCLEOTIDE SEQUENCE [LARGE SCALE GENOMIC DNA]</scope>
    <source>
        <strain evidence="2 3">AB35</strain>
    </source>
</reference>
<dbReference type="EMBL" id="JAESJJ010000028">
    <property type="protein sequence ID" value="MBL3610454.1"/>
    <property type="molecule type" value="Genomic_DNA"/>
</dbReference>
<dbReference type="Pfam" id="PF11638">
    <property type="entry name" value="DnaA_N"/>
    <property type="match status" value="1"/>
</dbReference>
<proteinExistence type="predicted"/>
<dbReference type="InterPro" id="IPR024633">
    <property type="entry name" value="DnaA_N_dom"/>
</dbReference>
<name>A0ABS1RWJ4_RHOSU</name>
<keyword evidence="3" id="KW-1185">Reference proteome</keyword>
<protein>
    <submittedName>
        <fullName evidence="2">Chromosomal replication initiator protein DnaA</fullName>
    </submittedName>
</protein>
<evidence type="ECO:0000313" key="2">
    <source>
        <dbReference type="EMBL" id="MBL3610454.1"/>
    </source>
</evidence>
<dbReference type="InterPro" id="IPR038454">
    <property type="entry name" value="DnaA_N_sf"/>
</dbReference>
<feature type="domain" description="DnaA N-terminal" evidence="1">
    <location>
        <begin position="4"/>
        <end position="64"/>
    </location>
</feature>